<feature type="domain" description="Integrase zinc-binding" evidence="1">
    <location>
        <begin position="641"/>
        <end position="692"/>
    </location>
</feature>
<dbReference type="InterPro" id="IPR041588">
    <property type="entry name" value="Integrase_H2C2"/>
</dbReference>
<keyword evidence="3" id="KW-1185">Reference proteome</keyword>
<dbReference type="Gene3D" id="3.30.420.10">
    <property type="entry name" value="Ribonuclease H-like superfamily/Ribonuclease H"/>
    <property type="match status" value="1"/>
</dbReference>
<evidence type="ECO:0000313" key="3">
    <source>
        <dbReference type="Proteomes" id="UP001152795"/>
    </source>
</evidence>
<dbReference type="Proteomes" id="UP001152795">
    <property type="component" value="Unassembled WGS sequence"/>
</dbReference>
<dbReference type="InterPro" id="IPR036397">
    <property type="entry name" value="RNaseH_sf"/>
</dbReference>
<dbReference type="GO" id="GO:0003676">
    <property type="term" value="F:nucleic acid binding"/>
    <property type="evidence" value="ECO:0007669"/>
    <property type="project" value="InterPro"/>
</dbReference>
<proteinExistence type="predicted"/>
<organism evidence="2 3">
    <name type="scientific">Paramuricea clavata</name>
    <name type="common">Red gorgonian</name>
    <name type="synonym">Violescent sea-whip</name>
    <dbReference type="NCBI Taxonomy" id="317549"/>
    <lineage>
        <taxon>Eukaryota</taxon>
        <taxon>Metazoa</taxon>
        <taxon>Cnidaria</taxon>
        <taxon>Anthozoa</taxon>
        <taxon>Octocorallia</taxon>
        <taxon>Malacalcyonacea</taxon>
        <taxon>Plexauridae</taxon>
        <taxon>Paramuricea</taxon>
    </lineage>
</organism>
<dbReference type="EMBL" id="CACRXK020010983">
    <property type="protein sequence ID" value="CAB4020498.1"/>
    <property type="molecule type" value="Genomic_DNA"/>
</dbReference>
<dbReference type="InterPro" id="IPR012337">
    <property type="entry name" value="RNaseH-like_sf"/>
</dbReference>
<dbReference type="InterPro" id="IPR008042">
    <property type="entry name" value="Retrotrans_Pao"/>
</dbReference>
<name>A0A7D9IZ97_PARCT</name>
<accession>A0A7D9IZ97</accession>
<dbReference type="PANTHER" id="PTHR47331">
    <property type="entry name" value="PHD-TYPE DOMAIN-CONTAINING PROTEIN"/>
    <property type="match status" value="1"/>
</dbReference>
<sequence length="808" mass="92294">MSKVCSISFVQPVNLEKFYEFETLGIQAPQCHCPQIAMSPDDRKAIELMENSCKQQGGRYIIGLPWKKDKNLLPNNYSLAEKRLFSLERSLKRNDVKASLYNQVMNEYERNGWSRQLSQEEEAKDKSSPDMASYVMIKIANENESQCPRAAVILKRDRYMDDLIHSTSTQEAEKSKGEVDDVLATGSFKIKEWFVSSSVQEMQAENVSSSEEENHDFKDNVIGVNSECTTTKNVNLDGEEGIKTLGVNWNPQTDKFSFSVKEIKIETLTKRTVLSRISRLFDPLGLASVVTIKARVALQEIWKAKKYDWDDPLPEEMHTLWYKLFRELESLNTITIPRCLRPDEICGPSELHVFADASATAYGAVAYLLWPTTEGPKVNLIASRVRVAPLRQATIPRLELMAALVASRLASTIYNEFKTKPAVVKLWSDSKIVLHWLRADSALLKAFVGVRVAEIQSTWESSHWRYVPSALNPADDLSRGIDVKNMYDRWFQGPAFLQLPNSEWPSESVETIQNDPERKKPKILGSFNPDIQCIDPKNFSNWQRLVRITAYCKRFGHNAQLSARDKSELKSGPLQPSEINDAKEFWIRKVQSTLIDWKDRYKDLAPFVENDIIRVGGRLKRASLPYDQAHPILLPGNHHISKLIMDEFHEKVCHAGCERTLSESRREYWIMSGRRIVKKTIKNCLVCRKFRQRPHTTLMADLPQERVKPFSPPFTVTGVDLFGPFNLKVSRNKSVKAWGAIFTCATVRAIHLEIVESTSAEAFLHALRRFASHHGWPSTIISDNGTSFVGAERLLRELELKFDPVDIR</sequence>
<protein>
    <submittedName>
        <fullName evidence="2">PREDICTED: uncharacterized protein LOC100891914</fullName>
    </submittedName>
</protein>
<reference evidence="2" key="1">
    <citation type="submission" date="2020-04" db="EMBL/GenBank/DDBJ databases">
        <authorList>
            <person name="Alioto T."/>
            <person name="Alioto T."/>
            <person name="Gomez Garrido J."/>
        </authorList>
    </citation>
    <scope>NUCLEOTIDE SEQUENCE</scope>
    <source>
        <strain evidence="2">A484AB</strain>
    </source>
</reference>
<dbReference type="Pfam" id="PF17921">
    <property type="entry name" value="Integrase_H2C2"/>
    <property type="match status" value="1"/>
</dbReference>
<dbReference type="Pfam" id="PF05380">
    <property type="entry name" value="Peptidase_A17"/>
    <property type="match status" value="1"/>
</dbReference>
<dbReference type="SUPFAM" id="SSF53098">
    <property type="entry name" value="Ribonuclease H-like"/>
    <property type="match status" value="1"/>
</dbReference>
<dbReference type="AlphaFoldDB" id="A0A7D9IZ97"/>
<evidence type="ECO:0000259" key="1">
    <source>
        <dbReference type="Pfam" id="PF17921"/>
    </source>
</evidence>
<dbReference type="Gene3D" id="1.10.340.70">
    <property type="match status" value="1"/>
</dbReference>
<comment type="caution">
    <text evidence="2">The sequence shown here is derived from an EMBL/GenBank/DDBJ whole genome shotgun (WGS) entry which is preliminary data.</text>
</comment>
<evidence type="ECO:0000313" key="2">
    <source>
        <dbReference type="EMBL" id="CAB4020498.1"/>
    </source>
</evidence>
<gene>
    <name evidence="2" type="ORF">PACLA_8A054488</name>
</gene>
<dbReference type="OrthoDB" id="10056126at2759"/>